<gene>
    <name evidence="2" type="ORF">COLO4_01508</name>
</gene>
<organism evidence="2 3">
    <name type="scientific">Corchorus olitorius</name>
    <dbReference type="NCBI Taxonomy" id="93759"/>
    <lineage>
        <taxon>Eukaryota</taxon>
        <taxon>Viridiplantae</taxon>
        <taxon>Streptophyta</taxon>
        <taxon>Embryophyta</taxon>
        <taxon>Tracheophyta</taxon>
        <taxon>Spermatophyta</taxon>
        <taxon>Magnoliopsida</taxon>
        <taxon>eudicotyledons</taxon>
        <taxon>Gunneridae</taxon>
        <taxon>Pentapetalae</taxon>
        <taxon>rosids</taxon>
        <taxon>malvids</taxon>
        <taxon>Malvales</taxon>
        <taxon>Malvaceae</taxon>
        <taxon>Grewioideae</taxon>
        <taxon>Apeibeae</taxon>
        <taxon>Corchorus</taxon>
    </lineage>
</organism>
<name>A0A1R3L2L3_9ROSI</name>
<reference evidence="3" key="1">
    <citation type="submission" date="2013-09" db="EMBL/GenBank/DDBJ databases">
        <title>Corchorus olitorius genome sequencing.</title>
        <authorList>
            <person name="Alam M."/>
            <person name="Haque M.S."/>
            <person name="Islam M.S."/>
            <person name="Emdad E.M."/>
            <person name="Islam M.M."/>
            <person name="Ahmed B."/>
            <person name="Halim A."/>
            <person name="Hossen Q.M.M."/>
            <person name="Hossain M.Z."/>
            <person name="Ahmed R."/>
            <person name="Khan M.M."/>
            <person name="Islam R."/>
            <person name="Rashid M.M."/>
            <person name="Khan S.A."/>
            <person name="Rahman M.S."/>
            <person name="Alam M."/>
            <person name="Yahiya A.S."/>
            <person name="Khan M.S."/>
            <person name="Azam M.S."/>
            <person name="Haque T."/>
            <person name="Lashkar M.Z.H."/>
            <person name="Akhand A.I."/>
            <person name="Morshed G."/>
            <person name="Roy S."/>
            <person name="Uddin K.S."/>
            <person name="Rabeya T."/>
            <person name="Hossain A.S."/>
            <person name="Chowdhury A."/>
            <person name="Snigdha A.R."/>
            <person name="Mortoza M.S."/>
            <person name="Matin S.A."/>
            <person name="Hoque S.M.E."/>
            <person name="Islam M.K."/>
            <person name="Roy D.K."/>
            <person name="Haider R."/>
            <person name="Moosa M.M."/>
            <person name="Elias S.M."/>
            <person name="Hasan A.M."/>
            <person name="Jahan S."/>
            <person name="Shafiuddin M."/>
            <person name="Mahmood N."/>
            <person name="Shommy N.S."/>
        </authorList>
    </citation>
    <scope>NUCLEOTIDE SEQUENCE [LARGE SCALE GENOMIC DNA]</scope>
    <source>
        <strain evidence="3">cv. O-4</strain>
    </source>
</reference>
<evidence type="ECO:0000313" key="3">
    <source>
        <dbReference type="Proteomes" id="UP000187203"/>
    </source>
</evidence>
<proteinExistence type="predicted"/>
<feature type="compositionally biased region" description="Basic residues" evidence="1">
    <location>
        <begin position="177"/>
        <end position="188"/>
    </location>
</feature>
<feature type="non-terminal residue" evidence="2">
    <location>
        <position position="1"/>
    </location>
</feature>
<dbReference type="EMBL" id="AWUE01004039">
    <property type="protein sequence ID" value="OMP13520.1"/>
    <property type="molecule type" value="Genomic_DNA"/>
</dbReference>
<dbReference type="Proteomes" id="UP000187203">
    <property type="component" value="Unassembled WGS sequence"/>
</dbReference>
<protein>
    <submittedName>
        <fullName evidence="2">Uncharacterized protein</fullName>
    </submittedName>
</protein>
<sequence length="188" mass="21225">VVILRGVEQVAIAGEGRAKETRQRLRRRTGLRFVARKHPLQQPRQRARQIGPADRQRAHRIGQPFGHLLQHARQRHRHDRRHTQAAGVAERAAFANARLIEQRDLVALPLQLQRTGRADNAGAHHGDLLTIARSADLGSRHALASLPEHHLPGQAVLERRQAFQQRERGAAQVAKRPAGHGKRTWQQI</sequence>
<comment type="caution">
    <text evidence="2">The sequence shown here is derived from an EMBL/GenBank/DDBJ whole genome shotgun (WGS) entry which is preliminary data.</text>
</comment>
<accession>A0A1R3L2L3</accession>
<evidence type="ECO:0000313" key="2">
    <source>
        <dbReference type="EMBL" id="OMP13520.1"/>
    </source>
</evidence>
<keyword evidence="3" id="KW-1185">Reference proteome</keyword>
<feature type="non-terminal residue" evidence="2">
    <location>
        <position position="188"/>
    </location>
</feature>
<feature type="region of interest" description="Disordered" evidence="1">
    <location>
        <begin position="167"/>
        <end position="188"/>
    </location>
</feature>
<dbReference type="AlphaFoldDB" id="A0A1R3L2L3"/>
<evidence type="ECO:0000256" key="1">
    <source>
        <dbReference type="SAM" id="MobiDB-lite"/>
    </source>
</evidence>